<dbReference type="InterPro" id="IPR050951">
    <property type="entry name" value="Retrovirus_Pol_polyprotein"/>
</dbReference>
<dbReference type="InterPro" id="IPR043128">
    <property type="entry name" value="Rev_trsase/Diguanyl_cyclase"/>
</dbReference>
<gene>
    <name evidence="1" type="ORF">KK1_019278</name>
</gene>
<dbReference type="Proteomes" id="UP000075243">
    <property type="component" value="Chromosome 7"/>
</dbReference>
<dbReference type="PANTHER" id="PTHR37984:SF5">
    <property type="entry name" value="PROTEIN NYNRIN-LIKE"/>
    <property type="match status" value="1"/>
</dbReference>
<protein>
    <submittedName>
        <fullName evidence="1">Uncharacterized protein</fullName>
    </submittedName>
</protein>
<dbReference type="SUPFAM" id="SSF56672">
    <property type="entry name" value="DNA/RNA polymerases"/>
    <property type="match status" value="1"/>
</dbReference>
<evidence type="ECO:0000313" key="1">
    <source>
        <dbReference type="EMBL" id="KYP64672.1"/>
    </source>
</evidence>
<dbReference type="PANTHER" id="PTHR37984">
    <property type="entry name" value="PROTEIN CBG26694"/>
    <property type="match status" value="1"/>
</dbReference>
<keyword evidence="2" id="KW-1185">Reference proteome</keyword>
<reference evidence="1 2" key="1">
    <citation type="journal article" date="2012" name="Nat. Biotechnol.">
        <title>Draft genome sequence of pigeonpea (Cajanus cajan), an orphan legume crop of resource-poor farmers.</title>
        <authorList>
            <person name="Varshney R.K."/>
            <person name="Chen W."/>
            <person name="Li Y."/>
            <person name="Bharti A.K."/>
            <person name="Saxena R.K."/>
            <person name="Schlueter J.A."/>
            <person name="Donoghue M.T."/>
            <person name="Azam S."/>
            <person name="Fan G."/>
            <person name="Whaley A.M."/>
            <person name="Farmer A.D."/>
            <person name="Sheridan J."/>
            <person name="Iwata A."/>
            <person name="Tuteja R."/>
            <person name="Penmetsa R.V."/>
            <person name="Wu W."/>
            <person name="Upadhyaya H.D."/>
            <person name="Yang S.P."/>
            <person name="Shah T."/>
            <person name="Saxena K.B."/>
            <person name="Michael T."/>
            <person name="McCombie W.R."/>
            <person name="Yang B."/>
            <person name="Zhang G."/>
            <person name="Yang H."/>
            <person name="Wang J."/>
            <person name="Spillane C."/>
            <person name="Cook D.R."/>
            <person name="May G.D."/>
            <person name="Xu X."/>
            <person name="Jackson S.A."/>
        </authorList>
    </citation>
    <scope>NUCLEOTIDE SEQUENCE [LARGE SCALE GENOMIC DNA]</scope>
    <source>
        <strain evidence="2">cv. Asha</strain>
    </source>
</reference>
<dbReference type="AlphaFoldDB" id="A0A151TC93"/>
<name>A0A151TC93_CAJCA</name>
<accession>A0A151TC93</accession>
<dbReference type="Gramene" id="C.cajan_18730.t">
    <property type="protein sequence ID" value="C.cajan_18730.t"/>
    <property type="gene ID" value="C.cajan_18730"/>
</dbReference>
<dbReference type="InterPro" id="IPR043502">
    <property type="entry name" value="DNA/RNA_pol_sf"/>
</dbReference>
<proteinExistence type="predicted"/>
<evidence type="ECO:0000313" key="2">
    <source>
        <dbReference type="Proteomes" id="UP000075243"/>
    </source>
</evidence>
<organism evidence="1 2">
    <name type="scientific">Cajanus cajan</name>
    <name type="common">Pigeon pea</name>
    <name type="synonym">Cajanus indicus</name>
    <dbReference type="NCBI Taxonomy" id="3821"/>
    <lineage>
        <taxon>Eukaryota</taxon>
        <taxon>Viridiplantae</taxon>
        <taxon>Streptophyta</taxon>
        <taxon>Embryophyta</taxon>
        <taxon>Tracheophyta</taxon>
        <taxon>Spermatophyta</taxon>
        <taxon>Magnoliopsida</taxon>
        <taxon>eudicotyledons</taxon>
        <taxon>Gunneridae</taxon>
        <taxon>Pentapetalae</taxon>
        <taxon>rosids</taxon>
        <taxon>fabids</taxon>
        <taxon>Fabales</taxon>
        <taxon>Fabaceae</taxon>
        <taxon>Papilionoideae</taxon>
        <taxon>50 kb inversion clade</taxon>
        <taxon>NPAAA clade</taxon>
        <taxon>indigoferoid/millettioid clade</taxon>
        <taxon>Phaseoleae</taxon>
        <taxon>Cajanus</taxon>
    </lineage>
</organism>
<dbReference type="EMBL" id="CM003609">
    <property type="protein sequence ID" value="KYP64672.1"/>
    <property type="molecule type" value="Genomic_DNA"/>
</dbReference>
<dbReference type="Gene3D" id="3.30.70.270">
    <property type="match status" value="1"/>
</dbReference>
<sequence length="197" mass="23173">MKAVHEEMKSLQKNLTWKLVKLKLDNIFDDSPLGFERETKGEHKLESQDPLEEINLGTVENRKVTYISKLLQGELKEEIIRVLHEYKDCFAWDYDEMPGLDRELVEHRLPMIPGKKPVKQSPRRFAPEVIGFVIHQKGIEVNRNKTKAIMETKPPSNKKELQSFLGKINFLRRFISNLFGKTKVFSPLLRLKREQEF</sequence>